<reference evidence="1" key="1">
    <citation type="submission" date="2023-01" db="EMBL/GenBank/DDBJ databases">
        <title>Genome assembly of the deep-sea coral Lophelia pertusa.</title>
        <authorList>
            <person name="Herrera S."/>
            <person name="Cordes E."/>
        </authorList>
    </citation>
    <scope>NUCLEOTIDE SEQUENCE</scope>
    <source>
        <strain evidence="1">USNM1676648</strain>
        <tissue evidence="1">Polyp</tissue>
    </source>
</reference>
<dbReference type="InterPro" id="IPR009057">
    <property type="entry name" value="Homeodomain-like_sf"/>
</dbReference>
<comment type="caution">
    <text evidence="1">The sequence shown here is derived from an EMBL/GenBank/DDBJ whole genome shotgun (WGS) entry which is preliminary data.</text>
</comment>
<evidence type="ECO:0000313" key="1">
    <source>
        <dbReference type="EMBL" id="KAJ7376780.1"/>
    </source>
</evidence>
<dbReference type="Proteomes" id="UP001163046">
    <property type="component" value="Unassembled WGS sequence"/>
</dbReference>
<proteinExistence type="predicted"/>
<dbReference type="SUPFAM" id="SSF46689">
    <property type="entry name" value="Homeodomain-like"/>
    <property type="match status" value="1"/>
</dbReference>
<protein>
    <submittedName>
        <fullName evidence="1">Uncharacterized protein</fullName>
    </submittedName>
</protein>
<dbReference type="OrthoDB" id="6021633at2759"/>
<evidence type="ECO:0000313" key="2">
    <source>
        <dbReference type="Proteomes" id="UP001163046"/>
    </source>
</evidence>
<dbReference type="EMBL" id="MU826390">
    <property type="protein sequence ID" value="KAJ7376780.1"/>
    <property type="molecule type" value="Genomic_DNA"/>
</dbReference>
<sequence length="156" mass="18424">MGRLTNEQKAKIVRLREQNTNISQIVKILGDDDCKTSRLSVRRFLRRFQERQSLENAPLPGRPNEGVTLEVLNFVDAEMEKDDELTAPKLRRKLHEQFGVEFSKPKVKRLRQKLGWLQTGTKYCQLIRVVNRAKRLEFCLKCVEEGEQFDKCHFHR</sequence>
<dbReference type="AlphaFoldDB" id="A0A9W9Z8J3"/>
<gene>
    <name evidence="1" type="ORF">OS493_032514</name>
</gene>
<keyword evidence="2" id="KW-1185">Reference proteome</keyword>
<organism evidence="1 2">
    <name type="scientific">Desmophyllum pertusum</name>
    <dbReference type="NCBI Taxonomy" id="174260"/>
    <lineage>
        <taxon>Eukaryota</taxon>
        <taxon>Metazoa</taxon>
        <taxon>Cnidaria</taxon>
        <taxon>Anthozoa</taxon>
        <taxon>Hexacorallia</taxon>
        <taxon>Scleractinia</taxon>
        <taxon>Caryophylliina</taxon>
        <taxon>Caryophylliidae</taxon>
        <taxon>Desmophyllum</taxon>
    </lineage>
</organism>
<name>A0A9W9Z8J3_9CNID</name>
<accession>A0A9W9Z8J3</accession>